<proteinExistence type="predicted"/>
<dbReference type="AlphaFoldDB" id="A0A4R0REP0"/>
<dbReference type="Proteomes" id="UP000292702">
    <property type="component" value="Unassembled WGS sequence"/>
</dbReference>
<protein>
    <submittedName>
        <fullName evidence="1">Uncharacterized protein</fullName>
    </submittedName>
</protein>
<dbReference type="EMBL" id="RWJN01000164">
    <property type="protein sequence ID" value="TCD65772.1"/>
    <property type="molecule type" value="Genomic_DNA"/>
</dbReference>
<evidence type="ECO:0000313" key="1">
    <source>
        <dbReference type="EMBL" id="TCD65772.1"/>
    </source>
</evidence>
<accession>A0A4R0REP0</accession>
<gene>
    <name evidence="1" type="ORF">EIP91_002211</name>
</gene>
<reference evidence="1 2" key="1">
    <citation type="submission" date="2018-11" db="EMBL/GenBank/DDBJ databases">
        <title>Genome assembly of Steccherinum ochraceum LE-BIN_3174, the white-rot fungus of the Steccherinaceae family (The Residual Polyporoid clade, Polyporales, Basidiomycota).</title>
        <authorList>
            <person name="Fedorova T.V."/>
            <person name="Glazunova O.A."/>
            <person name="Landesman E.O."/>
            <person name="Moiseenko K.V."/>
            <person name="Psurtseva N.V."/>
            <person name="Savinova O.S."/>
            <person name="Shakhova N.V."/>
            <person name="Tyazhelova T.V."/>
            <person name="Vasina D.V."/>
        </authorList>
    </citation>
    <scope>NUCLEOTIDE SEQUENCE [LARGE SCALE GENOMIC DNA]</scope>
    <source>
        <strain evidence="1 2">LE-BIN_3174</strain>
    </source>
</reference>
<keyword evidence="2" id="KW-1185">Reference proteome</keyword>
<comment type="caution">
    <text evidence="1">The sequence shown here is derived from an EMBL/GenBank/DDBJ whole genome shotgun (WGS) entry which is preliminary data.</text>
</comment>
<sequence>MSKAVIRAVDRMQYTHNRSQNRDFYTLGSRTLEIEFRPGLLSTKNPKKIAASLFKREESIILALVSARIPSTVKKVTVIEPLHKSSKGGDWRQHVTVKDAKGTSHHCYHPRKAYRSLADFLF</sequence>
<evidence type="ECO:0000313" key="2">
    <source>
        <dbReference type="Proteomes" id="UP000292702"/>
    </source>
</evidence>
<organism evidence="1 2">
    <name type="scientific">Steccherinum ochraceum</name>
    <dbReference type="NCBI Taxonomy" id="92696"/>
    <lineage>
        <taxon>Eukaryota</taxon>
        <taxon>Fungi</taxon>
        <taxon>Dikarya</taxon>
        <taxon>Basidiomycota</taxon>
        <taxon>Agaricomycotina</taxon>
        <taxon>Agaricomycetes</taxon>
        <taxon>Polyporales</taxon>
        <taxon>Steccherinaceae</taxon>
        <taxon>Steccherinum</taxon>
    </lineage>
</organism>
<name>A0A4R0REP0_9APHY</name>